<comment type="caution">
    <text evidence="1">The sequence shown here is derived from an EMBL/GenBank/DDBJ whole genome shotgun (WGS) entry which is preliminary data.</text>
</comment>
<keyword evidence="2" id="KW-1185">Reference proteome</keyword>
<reference evidence="1" key="1">
    <citation type="submission" date="2023-04" db="EMBL/GenBank/DDBJ databases">
        <title>Draft Genome sequencing of Naganishia species isolated from polar environments using Oxford Nanopore Technology.</title>
        <authorList>
            <person name="Leo P."/>
            <person name="Venkateswaran K."/>
        </authorList>
    </citation>
    <scope>NUCLEOTIDE SEQUENCE</scope>
    <source>
        <strain evidence="1">MNA-CCFEE 5262</strain>
    </source>
</reference>
<protein>
    <submittedName>
        <fullName evidence="1">Uncharacterized protein</fullName>
    </submittedName>
</protein>
<evidence type="ECO:0000313" key="2">
    <source>
        <dbReference type="Proteomes" id="UP001230649"/>
    </source>
</evidence>
<name>A0ACC2VLE7_9TREE</name>
<sequence length="2178" mass="235319">MDEFGARPAEEDFTTIPLEDRCVHKNWKARQSAYLELIQKFGKTASDDDPFFRPYLNGDLLKKWVTDSNAVAQEKGVDAACALLKDSGESAARTRPDVLPSLVDKCLGSTRAGTKRAAIELAMLYIEVENTGEGVIVDLLRGLDAKQPKLVASTVTALKQIVTEFGVKPLGDIKPLVKALNKIFAHSDKTVRAEGTGLTLALYSFLGPALLPSLQELKPVQLKELTEAFNAIDASGQPGGSGKATRFTRKQARETEAAASAGVDQGQDDEEPEAEQVDALDLLEAVDVVPLLPSNFHEQIASPKWKDKVDLLSDCLKILEGKAKIVDNPELSSYASALAAKMKDVNVLVVSNSAAMIAALAKGVENKGFGRYRSTVMPPILDRLKEKKTADALGNTLDAVFSSTSFSDIVEDCVTALKSKNPMVRQGTLLFLARALATTREQPTKGDLDAIAKAQVSQLGDSQGDVRAAAMEGLGYLMKIFGERAMNPYLEGVSEIQQGKIKESFEKAEVKCKGGQAKPAVKAPSRVAALQPSGTALNRGSMDSDSISKPVARKPVLSSMKRNGELPGSPAIKAAPKVMNSPPIRAAPKFSMDDELVRDEPPKSVSRPIARAAPIVKRPAPPSKPAMAFKPVARGGGTAALPAPTASEPVKYKFSPEDAEAQAAELIPGDIQAGLADGQWKERLGAAERLLTWIEEGNAGNAESEVIFRYLCKNPGWNEKNFQVSGKIYSAMGALAQKCSKFGRSSAALAIGPLTDKLGDLKLKKPAGEALGMFAEKTSLGFVLSQAFEPMTKQKAPKAQADALTWVKQSMLEFGIAGLGLKELVAFLKTGLQSANGAVRSSATSTLVTLRLYIGTDVTGFLEDLNPALLSTINSEFDKVTGQTPPEPTRHSAELQHSSAGGAAAGVASHSAGTDPLDDLIPRVDLDKLVGGTNVIADSKSDSWKTRKEAFESLLAVLEQKSNSRLKPNMGKSCRNVQVKPWQSESTPIPAGEIGTVLKSRLNDANLSVKILCLNIVSKIASGMGSAFQAHARVLATPVANVLADQKVTTRNAALATLGDMADAAGGPDSLIAGFATSLENNNPSLRSSVLGFVVAQLQKEAVPQGLDLSPLIPVTLASVEDRSADVRKAAQALLPFMVSLMGFGEMSDRVAALKPASRNTIMPMIEKARSTMAVPTKTATKAGSASLPQPPPMKASTRPAALTKTIPTPLASTAAPTPSSPRVKSALAPPVRATGMAMKASALRASSLKQPSEEMFSTLPKPAMRSRYSIARPSQPPPSDMYNNGDGRILPVKREPPFITANMEPKAMRAKRDLAKWSFETNSPSQLLDYLQRQMEGHASPEFVANLFSSDRLAEKDHMTGLATLDDFYAAASDKNEFDLAEDMLEEIRLANMDLALKYVAIRLQEGSTQMILKCLDIILHIIENVNKSEHRGFSEAEINVFLPALIRKLGDNKFKDKLSTIFAIIDRTVPSSKVLQFCVEYGVDSTNSKTRAASLEMLSHLIRKRGDIAPSASAVKLYRRIAEQISSADSNTRNFALDCIAFLHKYSGKAALDYAQNLSQKERDMLQNRIEKLAGPRSTPPTALPSPPKQEDTSAETLSPTQLPRYTSSSRADSYANHTVTAGSRLPGGSVHRPEDSRVPFEEQARSVRTPHHGQLRVRAPPSDLDTPPASDLDPPPPPYEQPVEIDHGAPIENADDIAQLIRSANTSIPQSCVKALKRVQIQLVETPHLFAGNVPLLISTVTRQFERLFEKPAAMDDTQMFRMAKHLIQTMSNFCDLPELLSEMNSGLLEDLLEQLTLGLLLLTKETHKEMAKFVNMTILRLFATSNQVVLFRALFDLLQKIALPLTPATRQTDFAARHGELVLKCIWKRSRSAETDLRKGKLKAADLFRILEDFLGVIDPTEWKERSLNGVPLGDMPLRTIKVLIQHIFGVLGERGCREALVQEFGPGCENIKLYTYVNRLCKESQPSGKDSNGDTVESASSHEKAVEPAVEAPEPAKVSLVEDELDERLQQLVTSASGVGSTRGEAMPELHNFLKQHPNKKEKFEAMLDLALGASKYKLFIKRKLQNLAEAGTSASTPISEWMNLEFTKCFVLILSKGAPVGSKQADSIPAEESASTVQRNRGPRQSLLPQQPVVQQPVIPADADDDTKLAMYKDKLKYYALGSASGDSVSSG</sequence>
<gene>
    <name evidence="1" type="ORF">QFC20_005518</name>
</gene>
<dbReference type="EMBL" id="JASBWS010000077">
    <property type="protein sequence ID" value="KAJ9100240.1"/>
    <property type="molecule type" value="Genomic_DNA"/>
</dbReference>
<proteinExistence type="predicted"/>
<accession>A0ACC2VLE7</accession>
<organism evidence="1 2">
    <name type="scientific">Naganishia adeliensis</name>
    <dbReference type="NCBI Taxonomy" id="92952"/>
    <lineage>
        <taxon>Eukaryota</taxon>
        <taxon>Fungi</taxon>
        <taxon>Dikarya</taxon>
        <taxon>Basidiomycota</taxon>
        <taxon>Agaricomycotina</taxon>
        <taxon>Tremellomycetes</taxon>
        <taxon>Filobasidiales</taxon>
        <taxon>Filobasidiaceae</taxon>
        <taxon>Naganishia</taxon>
    </lineage>
</organism>
<evidence type="ECO:0000313" key="1">
    <source>
        <dbReference type="EMBL" id="KAJ9100240.1"/>
    </source>
</evidence>
<dbReference type="Proteomes" id="UP001230649">
    <property type="component" value="Unassembled WGS sequence"/>
</dbReference>